<gene>
    <name evidence="1" type="ORF">Lqua_3476</name>
    <name evidence="2" type="ORF">NCTC12376_00841</name>
</gene>
<dbReference type="Proteomes" id="UP000254230">
    <property type="component" value="Unassembled WGS sequence"/>
</dbReference>
<accession>A0A378KU79</accession>
<evidence type="ECO:0000313" key="4">
    <source>
        <dbReference type="Proteomes" id="UP000254230"/>
    </source>
</evidence>
<sequence length="177" mass="20551">MSNNHNRISEETLNWVRSFIIEHNICPFAKGAVNKDRLRISVSHSTKKADSLEDLMSEIRLLDENPTIETTLLVYPDSFKDFFNYLDFIDLAEQLIILQGYEGIYQIASFHPDYFFADTDPDDVSNYTNRSPYPMVHLLREDLLEKAILAYGDTAQIPEHNIAKMHQLGLEKLKRKD</sequence>
<organism evidence="2 4">
    <name type="scientific">Legionella quateirensis</name>
    <dbReference type="NCBI Taxonomy" id="45072"/>
    <lineage>
        <taxon>Bacteria</taxon>
        <taxon>Pseudomonadati</taxon>
        <taxon>Pseudomonadota</taxon>
        <taxon>Gammaproteobacteria</taxon>
        <taxon>Legionellales</taxon>
        <taxon>Legionellaceae</taxon>
        <taxon>Legionella</taxon>
    </lineage>
</organism>
<evidence type="ECO:0000313" key="1">
    <source>
        <dbReference type="EMBL" id="KTD42498.1"/>
    </source>
</evidence>
<name>A0A378KU79_9GAMM</name>
<keyword evidence="3" id="KW-1185">Reference proteome</keyword>
<dbReference type="Pfam" id="PF07209">
    <property type="entry name" value="DUF1415"/>
    <property type="match status" value="1"/>
</dbReference>
<dbReference type="Proteomes" id="UP000054639">
    <property type="component" value="Unassembled WGS sequence"/>
</dbReference>
<proteinExistence type="predicted"/>
<dbReference type="EMBL" id="UGOW01000001">
    <property type="protein sequence ID" value="STY17047.1"/>
    <property type="molecule type" value="Genomic_DNA"/>
</dbReference>
<reference evidence="1 3" key="1">
    <citation type="submission" date="2015-11" db="EMBL/GenBank/DDBJ databases">
        <title>Genomic analysis of 38 Legionella species identifies large and diverse effector repertoires.</title>
        <authorList>
            <person name="Burstein D."/>
            <person name="Amaro F."/>
            <person name="Zusman T."/>
            <person name="Lifshitz Z."/>
            <person name="Cohen O."/>
            <person name="Gilbert J.A."/>
            <person name="Pupko T."/>
            <person name="Shuman H.A."/>
            <person name="Segal G."/>
        </authorList>
    </citation>
    <scope>NUCLEOTIDE SEQUENCE [LARGE SCALE GENOMIC DNA]</scope>
    <source>
        <strain evidence="1 3">ATCC 49507</strain>
    </source>
</reference>
<dbReference type="EMBL" id="LNYR01000049">
    <property type="protein sequence ID" value="KTD42498.1"/>
    <property type="molecule type" value="Genomic_DNA"/>
</dbReference>
<dbReference type="OrthoDB" id="277390at2"/>
<dbReference type="RefSeq" id="WP_058475583.1">
    <property type="nucleotide sequence ID" value="NZ_CAAAIL010000012.1"/>
</dbReference>
<dbReference type="STRING" id="45072.Lqua_3476"/>
<protein>
    <submittedName>
        <fullName evidence="2">Protein of uncharacterized function (DUF1415)</fullName>
    </submittedName>
</protein>
<evidence type="ECO:0000313" key="3">
    <source>
        <dbReference type="Proteomes" id="UP000054639"/>
    </source>
</evidence>
<evidence type="ECO:0000313" key="2">
    <source>
        <dbReference type="EMBL" id="STY17047.1"/>
    </source>
</evidence>
<reference evidence="2 4" key="2">
    <citation type="submission" date="2018-06" db="EMBL/GenBank/DDBJ databases">
        <authorList>
            <consortium name="Pathogen Informatics"/>
            <person name="Doyle S."/>
        </authorList>
    </citation>
    <scope>NUCLEOTIDE SEQUENCE [LARGE SCALE GENOMIC DNA]</scope>
    <source>
        <strain evidence="2 4">NCTC12376</strain>
    </source>
</reference>
<dbReference type="AlphaFoldDB" id="A0A378KU79"/>
<dbReference type="InterPro" id="IPR009858">
    <property type="entry name" value="DUF1415"/>
</dbReference>